<dbReference type="SUPFAM" id="SSF50978">
    <property type="entry name" value="WD40 repeat-like"/>
    <property type="match status" value="2"/>
</dbReference>
<feature type="repeat" description="WD" evidence="3">
    <location>
        <begin position="510"/>
        <end position="540"/>
    </location>
</feature>
<protein>
    <submittedName>
        <fullName evidence="4">WD-40 repeat protein</fullName>
    </submittedName>
</protein>
<dbReference type="PANTHER" id="PTHR22847">
    <property type="entry name" value="WD40 REPEAT PROTEIN"/>
    <property type="match status" value="1"/>
</dbReference>
<keyword evidence="1 3" id="KW-0853">WD repeat</keyword>
<dbReference type="SMART" id="SM00320">
    <property type="entry name" value="WD40"/>
    <property type="match status" value="11"/>
</dbReference>
<feature type="repeat" description="WD" evidence="3">
    <location>
        <begin position="126"/>
        <end position="167"/>
    </location>
</feature>
<evidence type="ECO:0000313" key="4">
    <source>
        <dbReference type="EMBL" id="OAO13311.1"/>
    </source>
</evidence>
<dbReference type="PRINTS" id="PR00320">
    <property type="entry name" value="GPROTEINBRPT"/>
</dbReference>
<keyword evidence="5" id="KW-1185">Reference proteome</keyword>
<accession>A0A196SAF3</accession>
<dbReference type="InterPro" id="IPR019775">
    <property type="entry name" value="WD40_repeat_CS"/>
</dbReference>
<reference evidence="4 5" key="1">
    <citation type="submission" date="2016-05" db="EMBL/GenBank/DDBJ databases">
        <title>Nuclear genome of Blastocystis sp. subtype 1 NandII.</title>
        <authorList>
            <person name="Gentekaki E."/>
            <person name="Curtis B."/>
            <person name="Stairs C."/>
            <person name="Eme L."/>
            <person name="Herman E."/>
            <person name="Klimes V."/>
            <person name="Arias M.C."/>
            <person name="Elias M."/>
            <person name="Hilliou F."/>
            <person name="Klute M."/>
            <person name="Malik S.-B."/>
            <person name="Pightling A."/>
            <person name="Rachubinski R."/>
            <person name="Salas D."/>
            <person name="Schlacht A."/>
            <person name="Suga H."/>
            <person name="Archibald J."/>
            <person name="Ball S.G."/>
            <person name="Clark G."/>
            <person name="Dacks J."/>
            <person name="Van Der Giezen M."/>
            <person name="Tsaousis A."/>
            <person name="Roger A."/>
        </authorList>
    </citation>
    <scope>NUCLEOTIDE SEQUENCE [LARGE SCALE GENOMIC DNA]</scope>
    <source>
        <strain evidence="5">ATCC 50177 / NandII</strain>
    </source>
</reference>
<dbReference type="InterPro" id="IPR015943">
    <property type="entry name" value="WD40/YVTN_repeat-like_dom_sf"/>
</dbReference>
<dbReference type="InterPro" id="IPR001680">
    <property type="entry name" value="WD40_rpt"/>
</dbReference>
<dbReference type="STRING" id="478820.A0A196SAF3"/>
<evidence type="ECO:0000256" key="1">
    <source>
        <dbReference type="ARBA" id="ARBA00022574"/>
    </source>
</evidence>
<dbReference type="Proteomes" id="UP000078348">
    <property type="component" value="Unassembled WGS sequence"/>
</dbReference>
<feature type="repeat" description="WD" evidence="3">
    <location>
        <begin position="657"/>
        <end position="698"/>
    </location>
</feature>
<evidence type="ECO:0000313" key="5">
    <source>
        <dbReference type="Proteomes" id="UP000078348"/>
    </source>
</evidence>
<dbReference type="PANTHER" id="PTHR22847:SF637">
    <property type="entry name" value="WD REPEAT DOMAIN 5B"/>
    <property type="match status" value="1"/>
</dbReference>
<proteinExistence type="predicted"/>
<gene>
    <name evidence="4" type="ORF">AV274_4986</name>
</gene>
<dbReference type="Gene3D" id="2.130.10.10">
    <property type="entry name" value="YVTN repeat-like/Quinoprotein amine dehydrogenase"/>
    <property type="match status" value="4"/>
</dbReference>
<sequence length="744" mass="81414">MFNISVEKKPTEVGVEAGEVEQKVKALTCRMTLNQIGVQADSPLCWSPDGQFLFYVNGTHGISVCQSDANNHFTRISVLQGHKRRIRQMQCHPSKPILVSCGDEGIFVWDLNTHACIKKITEDTCPDAHEEDVECMIWLYDGIVLATGGSDSTVKLWDVERDFSILETINAHKSNVSTLAFCASQDYLVTAGRDSSINLWSTRTLRPEVLAKRYDDKSIVCLLIASMDGHLGDVSALTLSSDGGVIFSGARDNTIRAWDFKKHSMIREIKDQNNLASSHKGDVTSLYCINNDQFLVSTSFDGTMHIYKLGAMTSEEKMDGNLTLASLDELLKGVAETETEGDRVVANDVLISSFPFFANDSVMCSAMNPKVPLMAIASDNNCVYDISKDIRVPQLTQEFVGHSDCVNKVVANAQGLVVSASTDFDVSVFNPQQATRLRCFNTGAAMFAVATVGVWASDDAQCDDIVFAAGKDYVIHCYSLNAARFYQAMEQQCFVMRTVPHPTAYDLYHLTGHVGKVRSLAFCPDLKLLASASEDGTVAIHAVPELSPVDPSHPGSPSEEAPEKVLEDHNGIVLDVAVSDEVDGKHYLASVGNDYALFVYTLGEHTRLAWSDSAAHRGVVTCVTFGHGAARELVFTGGWDKEVHVWNVSTGEQVKTLTHHTESITGLTVSADGRYLVSAAADKSLILWDISEDFAIVARYVCPDECKSVCIAGDEIVAGYASGVIRLWPFPGEEKKDMFVEEEF</sequence>
<feature type="repeat" description="WD" evidence="3">
    <location>
        <begin position="227"/>
        <end position="268"/>
    </location>
</feature>
<dbReference type="EMBL" id="LXWW01000421">
    <property type="protein sequence ID" value="OAO13311.1"/>
    <property type="molecule type" value="Genomic_DNA"/>
</dbReference>
<evidence type="ECO:0000256" key="3">
    <source>
        <dbReference type="PROSITE-ProRule" id="PRU00221"/>
    </source>
</evidence>
<dbReference type="AlphaFoldDB" id="A0A196SAF3"/>
<evidence type="ECO:0000256" key="2">
    <source>
        <dbReference type="ARBA" id="ARBA00022737"/>
    </source>
</evidence>
<dbReference type="PROSITE" id="PS50082">
    <property type="entry name" value="WD_REPEATS_2"/>
    <property type="match status" value="7"/>
</dbReference>
<feature type="repeat" description="WD" evidence="3">
    <location>
        <begin position="613"/>
        <end position="656"/>
    </location>
</feature>
<comment type="caution">
    <text evidence="4">The sequence shown here is derived from an EMBL/GenBank/DDBJ whole genome shotgun (WGS) entry which is preliminary data.</text>
</comment>
<keyword evidence="2" id="KW-0677">Repeat</keyword>
<feature type="repeat" description="WD" evidence="3">
    <location>
        <begin position="79"/>
        <end position="119"/>
    </location>
</feature>
<dbReference type="InterPro" id="IPR020472">
    <property type="entry name" value="WD40_PAC1"/>
</dbReference>
<dbReference type="PROSITE" id="PS00678">
    <property type="entry name" value="WD_REPEATS_1"/>
    <property type="match status" value="3"/>
</dbReference>
<feature type="repeat" description="WD" evidence="3">
    <location>
        <begin position="169"/>
        <end position="204"/>
    </location>
</feature>
<name>A0A196SAF3_BLAHN</name>
<dbReference type="Pfam" id="PF00400">
    <property type="entry name" value="WD40"/>
    <property type="match status" value="8"/>
</dbReference>
<organism evidence="4 5">
    <name type="scientific">Blastocystis sp. subtype 1 (strain ATCC 50177 / NandII)</name>
    <dbReference type="NCBI Taxonomy" id="478820"/>
    <lineage>
        <taxon>Eukaryota</taxon>
        <taxon>Sar</taxon>
        <taxon>Stramenopiles</taxon>
        <taxon>Bigyra</taxon>
        <taxon>Opalozoa</taxon>
        <taxon>Opalinata</taxon>
        <taxon>Blastocystidae</taxon>
        <taxon>Blastocystis</taxon>
    </lineage>
</organism>
<dbReference type="OrthoDB" id="16717at2759"/>
<dbReference type="InterPro" id="IPR036322">
    <property type="entry name" value="WD40_repeat_dom_sf"/>
</dbReference>
<dbReference type="PROSITE" id="PS50294">
    <property type="entry name" value="WD_REPEATS_REGION"/>
    <property type="match status" value="5"/>
</dbReference>